<dbReference type="EMBL" id="LAZR01008090">
    <property type="protein sequence ID" value="KKM81031.1"/>
    <property type="molecule type" value="Genomic_DNA"/>
</dbReference>
<feature type="domain" description="ATP synthase F1 complex delta/epsilon subunit N-terminal" evidence="1">
    <location>
        <begin position="2"/>
        <end position="49"/>
    </location>
</feature>
<dbReference type="InterPro" id="IPR036771">
    <property type="entry name" value="ATPsynth_dsu/esu_N"/>
</dbReference>
<name>A0A0F9L1S3_9ZZZZ</name>
<gene>
    <name evidence="2" type="ORF">LCGC14_1333870</name>
</gene>
<comment type="caution">
    <text evidence="2">The sequence shown here is derived from an EMBL/GenBank/DDBJ whole genome shotgun (WGS) entry which is preliminary data.</text>
</comment>
<proteinExistence type="predicted"/>
<dbReference type="GO" id="GO:0015986">
    <property type="term" value="P:proton motive force-driven ATP synthesis"/>
    <property type="evidence" value="ECO:0007669"/>
    <property type="project" value="InterPro"/>
</dbReference>
<dbReference type="InterPro" id="IPR020546">
    <property type="entry name" value="ATP_synth_F1_dsu/esu_N"/>
</dbReference>
<evidence type="ECO:0000313" key="2">
    <source>
        <dbReference type="EMBL" id="KKM81031.1"/>
    </source>
</evidence>
<dbReference type="Pfam" id="PF02823">
    <property type="entry name" value="ATP-synt_DE_N"/>
    <property type="match status" value="1"/>
</dbReference>
<organism evidence="2">
    <name type="scientific">marine sediment metagenome</name>
    <dbReference type="NCBI Taxonomy" id="412755"/>
    <lineage>
        <taxon>unclassified sequences</taxon>
        <taxon>metagenomes</taxon>
        <taxon>ecological metagenomes</taxon>
    </lineage>
</organism>
<dbReference type="AlphaFoldDB" id="A0A0F9L1S3"/>
<protein>
    <recommendedName>
        <fullName evidence="1">ATP synthase F1 complex delta/epsilon subunit N-terminal domain-containing protein</fullName>
    </recommendedName>
</protein>
<dbReference type="SUPFAM" id="SSF51344">
    <property type="entry name" value="Epsilon subunit of F1F0-ATP synthase N-terminal domain"/>
    <property type="match status" value="1"/>
</dbReference>
<dbReference type="Gene3D" id="2.60.15.10">
    <property type="entry name" value="F0F1 ATP synthase delta/epsilon subunit, N-terminal"/>
    <property type="match status" value="1"/>
</dbReference>
<sequence>MLPGRAPLIAVIGAGRLSAAPVTGEKRTFFVSGGFAHIREKGMTVLAEKSSEIEQEIDPPPSNGDISVGPGEQFPDEAAYFSAKCSVANGIYDTVLETVQWLDDNNVDLLAGTFGGVTTGLVTALLGAGPVGWAIVLISSATAALASFLIRYAVNFFDLKEALVDVHSECVLALYNASDTSAARTEFIAAAEGATQPITPIESDLLGLLLSGKMLNQLFGPRPDVGSYESPNPINCPTSWLHTFDFTVSNGGWTNDATHSRPFGTYSPGVGWVSVWGAVGVFDERLYLEKTGVGGEIIQSVTVTYVFSGACGPARRTGIVVWDGSTIQREDSVTPDCGDFVHEGIFSDVGTIITTNAVGDASADGALEITITEIVVTGSGTDPF</sequence>
<evidence type="ECO:0000259" key="1">
    <source>
        <dbReference type="Pfam" id="PF02823"/>
    </source>
</evidence>
<reference evidence="2" key="1">
    <citation type="journal article" date="2015" name="Nature">
        <title>Complex archaea that bridge the gap between prokaryotes and eukaryotes.</title>
        <authorList>
            <person name="Spang A."/>
            <person name="Saw J.H."/>
            <person name="Jorgensen S.L."/>
            <person name="Zaremba-Niedzwiedzka K."/>
            <person name="Martijn J."/>
            <person name="Lind A.E."/>
            <person name="van Eijk R."/>
            <person name="Schleper C."/>
            <person name="Guy L."/>
            <person name="Ettema T.J."/>
        </authorList>
    </citation>
    <scope>NUCLEOTIDE SEQUENCE</scope>
</reference>
<accession>A0A0F9L1S3</accession>